<feature type="transmembrane region" description="Helical" evidence="5">
    <location>
        <begin position="308"/>
        <end position="329"/>
    </location>
</feature>
<evidence type="ECO:0000256" key="2">
    <source>
        <dbReference type="ARBA" id="ARBA00022692"/>
    </source>
</evidence>
<feature type="transmembrane region" description="Helical" evidence="5">
    <location>
        <begin position="285"/>
        <end position="302"/>
    </location>
</feature>
<feature type="transmembrane region" description="Helical" evidence="5">
    <location>
        <begin position="179"/>
        <end position="197"/>
    </location>
</feature>
<dbReference type="PANTHER" id="PTHR23523">
    <property type="match status" value="1"/>
</dbReference>
<feature type="transmembrane region" description="Helical" evidence="5">
    <location>
        <begin position="17"/>
        <end position="37"/>
    </location>
</feature>
<dbReference type="AlphaFoldDB" id="A0A366LRS3"/>
<protein>
    <submittedName>
        <fullName evidence="7">MFS transporter</fullName>
    </submittedName>
</protein>
<evidence type="ECO:0000259" key="6">
    <source>
        <dbReference type="PROSITE" id="PS50850"/>
    </source>
</evidence>
<evidence type="ECO:0000313" key="8">
    <source>
        <dbReference type="Proteomes" id="UP000253303"/>
    </source>
</evidence>
<evidence type="ECO:0000256" key="1">
    <source>
        <dbReference type="ARBA" id="ARBA00004651"/>
    </source>
</evidence>
<keyword evidence="3 5" id="KW-1133">Transmembrane helix</keyword>
<gene>
    <name evidence="7" type="ORF">DP939_28435</name>
</gene>
<feature type="transmembrane region" description="Helical" evidence="5">
    <location>
        <begin position="57"/>
        <end position="76"/>
    </location>
</feature>
<feature type="transmembrane region" description="Helical" evidence="5">
    <location>
        <begin position="218"/>
        <end position="243"/>
    </location>
</feature>
<reference evidence="7 8" key="1">
    <citation type="submission" date="2018-06" db="EMBL/GenBank/DDBJ databases">
        <title>Sphaerisporangium craniellae sp. nov., isolated from a marine sponge in the South China Sea.</title>
        <authorList>
            <person name="Li L."/>
        </authorList>
    </citation>
    <scope>NUCLEOTIDE SEQUENCE [LARGE SCALE GENOMIC DNA]</scope>
    <source>
        <strain evidence="7 8">LHW63015</strain>
    </source>
</reference>
<dbReference type="EMBL" id="QMEY01000015">
    <property type="protein sequence ID" value="RBQ16626.1"/>
    <property type="molecule type" value="Genomic_DNA"/>
</dbReference>
<feature type="transmembrane region" description="Helical" evidence="5">
    <location>
        <begin position="88"/>
        <end position="105"/>
    </location>
</feature>
<evidence type="ECO:0000256" key="5">
    <source>
        <dbReference type="SAM" id="Phobius"/>
    </source>
</evidence>
<evidence type="ECO:0000313" key="7">
    <source>
        <dbReference type="EMBL" id="RBQ16626.1"/>
    </source>
</evidence>
<dbReference type="Pfam" id="PF07690">
    <property type="entry name" value="MFS_1"/>
    <property type="match status" value="1"/>
</dbReference>
<dbReference type="InterPro" id="IPR011701">
    <property type="entry name" value="MFS"/>
</dbReference>
<feature type="transmembrane region" description="Helical" evidence="5">
    <location>
        <begin position="111"/>
        <end position="133"/>
    </location>
</feature>
<keyword evidence="4 5" id="KW-0472">Membrane</keyword>
<proteinExistence type="predicted"/>
<organism evidence="7 8">
    <name type="scientific">Spongiactinospora rosea</name>
    <dbReference type="NCBI Taxonomy" id="2248750"/>
    <lineage>
        <taxon>Bacteria</taxon>
        <taxon>Bacillati</taxon>
        <taxon>Actinomycetota</taxon>
        <taxon>Actinomycetes</taxon>
        <taxon>Streptosporangiales</taxon>
        <taxon>Streptosporangiaceae</taxon>
        <taxon>Spongiactinospora</taxon>
    </lineage>
</organism>
<dbReference type="SUPFAM" id="SSF103473">
    <property type="entry name" value="MFS general substrate transporter"/>
    <property type="match status" value="1"/>
</dbReference>
<dbReference type="InterPro" id="IPR020846">
    <property type="entry name" value="MFS_dom"/>
</dbReference>
<dbReference type="InterPro" id="IPR052524">
    <property type="entry name" value="MFS_Cyanate_Porter"/>
</dbReference>
<feature type="transmembrane region" description="Helical" evidence="5">
    <location>
        <begin position="341"/>
        <end position="366"/>
    </location>
</feature>
<sequence length="405" mass="41474">MSAETSVRDETTADGRAVSLGLVVAVVLVAANLRATLTGVGPLLPAIERGSGLSPQWSGLLTTLPLLTFAATSPLVGRISHRLGTSRLLVLSLIVLAAGTVLRSLPSVALLFVGTVILSAAIACGNVLLPAVIRRSVPGHRIGAVSGLYVTVMGLVAAVSSGVSVPLAQALPGGWRTSLAWGAVLIVLALAVWIPRMRGDTAQGGPAAPRGATPWRSWLAWQVSLFMGLQSLAFYVTIAWLPSILVHEGVSAAEAGWMLFFYQVVGLLSSGFLPLLTRGRHDQRWAAVAASASIGAGFVVLLVSPQLALVSCVLLGLGGGACLVLALTFQSHRAGSTAQAPALAGMAQSIGYLVAAAGPLLLGILHDRTGGWSVPLIVVICLCVPMVAAGFGAGRDVQIKDPHSS</sequence>
<dbReference type="CDD" id="cd17339">
    <property type="entry name" value="MFS_NIMT_CynX_like"/>
    <property type="match status" value="1"/>
</dbReference>
<feature type="transmembrane region" description="Helical" evidence="5">
    <location>
        <begin position="145"/>
        <end position="167"/>
    </location>
</feature>
<dbReference type="Gene3D" id="1.20.1250.20">
    <property type="entry name" value="MFS general substrate transporter like domains"/>
    <property type="match status" value="1"/>
</dbReference>
<dbReference type="InterPro" id="IPR036259">
    <property type="entry name" value="MFS_trans_sf"/>
</dbReference>
<feature type="transmembrane region" description="Helical" evidence="5">
    <location>
        <begin position="372"/>
        <end position="393"/>
    </location>
</feature>
<comment type="caution">
    <text evidence="7">The sequence shown here is derived from an EMBL/GenBank/DDBJ whole genome shotgun (WGS) entry which is preliminary data.</text>
</comment>
<keyword evidence="2 5" id="KW-0812">Transmembrane</keyword>
<feature type="domain" description="Major facilitator superfamily (MFS) profile" evidence="6">
    <location>
        <begin position="18"/>
        <end position="405"/>
    </location>
</feature>
<name>A0A366LRS3_9ACTN</name>
<dbReference type="PROSITE" id="PS50850">
    <property type="entry name" value="MFS"/>
    <property type="match status" value="1"/>
</dbReference>
<dbReference type="OrthoDB" id="5317164at2"/>
<dbReference type="Proteomes" id="UP000253303">
    <property type="component" value="Unassembled WGS sequence"/>
</dbReference>
<dbReference type="GO" id="GO:0022857">
    <property type="term" value="F:transmembrane transporter activity"/>
    <property type="evidence" value="ECO:0007669"/>
    <property type="project" value="InterPro"/>
</dbReference>
<dbReference type="GO" id="GO:0005886">
    <property type="term" value="C:plasma membrane"/>
    <property type="evidence" value="ECO:0007669"/>
    <property type="project" value="UniProtKB-SubCell"/>
</dbReference>
<dbReference type="RefSeq" id="WP_113983857.1">
    <property type="nucleotide sequence ID" value="NZ_QMEY01000015.1"/>
</dbReference>
<evidence type="ECO:0000256" key="3">
    <source>
        <dbReference type="ARBA" id="ARBA00022989"/>
    </source>
</evidence>
<accession>A0A366LRS3</accession>
<evidence type="ECO:0000256" key="4">
    <source>
        <dbReference type="ARBA" id="ARBA00023136"/>
    </source>
</evidence>
<feature type="transmembrane region" description="Helical" evidence="5">
    <location>
        <begin position="255"/>
        <end position="273"/>
    </location>
</feature>
<comment type="subcellular location">
    <subcellularLocation>
        <location evidence="1">Cell membrane</location>
        <topology evidence="1">Multi-pass membrane protein</topology>
    </subcellularLocation>
</comment>
<keyword evidence="8" id="KW-1185">Reference proteome</keyword>
<dbReference type="PANTHER" id="PTHR23523:SF2">
    <property type="entry name" value="2-NITROIMIDAZOLE TRANSPORTER"/>
    <property type="match status" value="1"/>
</dbReference>